<dbReference type="InterPro" id="IPR018303">
    <property type="entry name" value="ATPase_P-typ_P_site"/>
</dbReference>
<keyword evidence="11" id="KW-0333">Golgi apparatus</keyword>
<feature type="region of interest" description="Disordered" evidence="21">
    <location>
        <begin position="1"/>
        <end position="186"/>
    </location>
</feature>
<dbReference type="SFLD" id="SFLDS00003">
    <property type="entry name" value="Haloacid_Dehalogenase"/>
    <property type="match status" value="1"/>
</dbReference>
<dbReference type="Gene3D" id="3.40.50.1000">
    <property type="entry name" value="HAD superfamily/HAD-like"/>
    <property type="match status" value="1"/>
</dbReference>
<feature type="binding site" evidence="17">
    <location>
        <position position="793"/>
    </location>
    <ligand>
        <name>ATP</name>
        <dbReference type="ChEBI" id="CHEBI:30616"/>
    </ligand>
</feature>
<feature type="binding site" evidence="18">
    <location>
        <position position="1055"/>
    </location>
    <ligand>
        <name>Mg(2+)</name>
        <dbReference type="ChEBI" id="CHEBI:18420"/>
    </ligand>
</feature>
<dbReference type="GO" id="GO:0140346">
    <property type="term" value="F:phosphatidylserine flippase activity"/>
    <property type="evidence" value="ECO:0007669"/>
    <property type="project" value="EnsemblFungi"/>
</dbReference>
<keyword evidence="8 18" id="KW-0460">Magnesium</keyword>
<organism evidence="25 26">
    <name type="scientific">Niveomyces insectorum RCEF 264</name>
    <dbReference type="NCBI Taxonomy" id="1081102"/>
    <lineage>
        <taxon>Eukaryota</taxon>
        <taxon>Fungi</taxon>
        <taxon>Dikarya</taxon>
        <taxon>Ascomycota</taxon>
        <taxon>Pezizomycotina</taxon>
        <taxon>Sordariomycetes</taxon>
        <taxon>Hypocreomycetidae</taxon>
        <taxon>Hypocreales</taxon>
        <taxon>Cordycipitaceae</taxon>
        <taxon>Niveomyces</taxon>
    </lineage>
</organism>
<evidence type="ECO:0000256" key="9">
    <source>
        <dbReference type="ARBA" id="ARBA00022967"/>
    </source>
</evidence>
<dbReference type="GO" id="GO:0140345">
    <property type="term" value="F:phosphatidylcholine flippase activity"/>
    <property type="evidence" value="ECO:0007669"/>
    <property type="project" value="EnsemblFungi"/>
</dbReference>
<comment type="caution">
    <text evidence="25">The sequence shown here is derived from an EMBL/GenBank/DDBJ whole genome shotgun (WGS) entry which is preliminary data.</text>
</comment>
<feature type="domain" description="P-type ATPase N-terminal" evidence="23">
    <location>
        <begin position="276"/>
        <end position="342"/>
    </location>
</feature>
<feature type="binding site" evidence="17">
    <location>
        <position position="752"/>
    </location>
    <ligand>
        <name>ATP</name>
        <dbReference type="ChEBI" id="CHEBI:30616"/>
    </ligand>
</feature>
<evidence type="ECO:0000256" key="17">
    <source>
        <dbReference type="PIRSR" id="PIRSR606539-2"/>
    </source>
</evidence>
<dbReference type="PROSITE" id="PS00154">
    <property type="entry name" value="ATPASE_E1_E2"/>
    <property type="match status" value="1"/>
</dbReference>
<feature type="binding site" evidence="17">
    <location>
        <position position="932"/>
    </location>
    <ligand>
        <name>ATP</name>
        <dbReference type="ChEBI" id="CHEBI:30616"/>
    </ligand>
</feature>
<feature type="transmembrane region" description="Helical" evidence="19">
    <location>
        <begin position="1185"/>
        <end position="1208"/>
    </location>
</feature>
<dbReference type="GO" id="GO:0005524">
    <property type="term" value="F:ATP binding"/>
    <property type="evidence" value="ECO:0007669"/>
    <property type="project" value="UniProtKB-UniRule"/>
</dbReference>
<feature type="binding site" evidence="17">
    <location>
        <position position="659"/>
    </location>
    <ligand>
        <name>ATP</name>
        <dbReference type="ChEBI" id="CHEBI:30616"/>
    </ligand>
</feature>
<dbReference type="Pfam" id="PF16212">
    <property type="entry name" value="PhoLip_ATPase_C"/>
    <property type="match status" value="1"/>
</dbReference>
<feature type="domain" description="P-type ATPase C-terminal" evidence="24">
    <location>
        <begin position="1077"/>
        <end position="1329"/>
    </location>
</feature>
<feature type="binding site" evidence="17">
    <location>
        <position position="931"/>
    </location>
    <ligand>
        <name>ATP</name>
        <dbReference type="ChEBI" id="CHEBI:30616"/>
    </ligand>
</feature>
<keyword evidence="20" id="KW-0175">Coiled coil</keyword>
<dbReference type="InterPro" id="IPR044492">
    <property type="entry name" value="P_typ_ATPase_HD_dom"/>
</dbReference>
<dbReference type="Pfam" id="PF00122">
    <property type="entry name" value="E1-E2_ATPase"/>
    <property type="match status" value="1"/>
</dbReference>
<evidence type="ECO:0000256" key="5">
    <source>
        <dbReference type="ARBA" id="ARBA00022723"/>
    </source>
</evidence>
<dbReference type="OrthoDB" id="377733at2759"/>
<dbReference type="PANTHER" id="PTHR24092:SF150">
    <property type="entry name" value="PHOSPHOLIPID-TRANSPORTING ATPASE"/>
    <property type="match status" value="1"/>
</dbReference>
<dbReference type="GO" id="GO:0006892">
    <property type="term" value="P:post-Golgi vesicle-mediated transport"/>
    <property type="evidence" value="ECO:0007669"/>
    <property type="project" value="EnsemblFungi"/>
</dbReference>
<dbReference type="PRINTS" id="PR00119">
    <property type="entry name" value="CATATPASE"/>
</dbReference>
<keyword evidence="6 17" id="KW-0547">Nucleotide-binding</keyword>
<feature type="transmembrane region" description="Helical" evidence="19">
    <location>
        <begin position="1295"/>
        <end position="1314"/>
    </location>
</feature>
<evidence type="ECO:0000256" key="12">
    <source>
        <dbReference type="ARBA" id="ARBA00023136"/>
    </source>
</evidence>
<feature type="transmembrane region" description="Helical" evidence="19">
    <location>
        <begin position="1256"/>
        <end position="1275"/>
    </location>
</feature>
<dbReference type="FunFam" id="3.40.1110.10:FF:000047">
    <property type="entry name" value="Phospholipid-transporting ATPase"/>
    <property type="match status" value="1"/>
</dbReference>
<dbReference type="SFLD" id="SFLDF00027">
    <property type="entry name" value="p-type_atpase"/>
    <property type="match status" value="1"/>
</dbReference>
<dbReference type="GO" id="GO:0090556">
    <property type="term" value="F:phosphatidylserine floppase activity"/>
    <property type="evidence" value="ECO:0007669"/>
    <property type="project" value="RHEA"/>
</dbReference>
<evidence type="ECO:0000256" key="1">
    <source>
        <dbReference type="ARBA" id="ARBA00001946"/>
    </source>
</evidence>
<feature type="binding site" evidence="17">
    <location>
        <position position="1055"/>
    </location>
    <ligand>
        <name>ATP</name>
        <dbReference type="ChEBI" id="CHEBI:30616"/>
    </ligand>
</feature>
<feature type="region of interest" description="Disordered" evidence="21">
    <location>
        <begin position="226"/>
        <end position="270"/>
    </location>
</feature>
<keyword evidence="5 18" id="KW-0479">Metal-binding</keyword>
<dbReference type="GO" id="GO:0005886">
    <property type="term" value="C:plasma membrane"/>
    <property type="evidence" value="ECO:0007669"/>
    <property type="project" value="TreeGrafter"/>
</dbReference>
<dbReference type="InterPro" id="IPR001757">
    <property type="entry name" value="P_typ_ATPase"/>
</dbReference>
<feature type="compositionally biased region" description="Polar residues" evidence="21">
    <location>
        <begin position="78"/>
        <end position="98"/>
    </location>
</feature>
<dbReference type="GO" id="GO:0016887">
    <property type="term" value="F:ATP hydrolysis activity"/>
    <property type="evidence" value="ECO:0007669"/>
    <property type="project" value="InterPro"/>
</dbReference>
<feature type="active site" description="4-aspartylphosphate intermediate" evidence="16">
    <location>
        <position position="657"/>
    </location>
</feature>
<evidence type="ECO:0000259" key="24">
    <source>
        <dbReference type="Pfam" id="PF16212"/>
    </source>
</evidence>
<reference evidence="25 26" key="1">
    <citation type="journal article" date="2016" name="Genome Biol. Evol.">
        <title>Divergent and convergent evolution of fungal pathogenicity.</title>
        <authorList>
            <person name="Shang Y."/>
            <person name="Xiao G."/>
            <person name="Zheng P."/>
            <person name="Cen K."/>
            <person name="Zhan S."/>
            <person name="Wang C."/>
        </authorList>
    </citation>
    <scope>NUCLEOTIDE SEQUENCE [LARGE SCALE GENOMIC DNA]</scope>
    <source>
        <strain evidence="25 26">RCEF 264</strain>
    </source>
</reference>
<dbReference type="Gene3D" id="3.40.1110.10">
    <property type="entry name" value="Calcium-transporting ATPase, cytoplasmic domain N"/>
    <property type="match status" value="1"/>
</dbReference>
<accession>A0A167ZWL7</accession>
<dbReference type="Pfam" id="PF13246">
    <property type="entry name" value="Cation_ATPase"/>
    <property type="match status" value="1"/>
</dbReference>
<evidence type="ECO:0000256" key="18">
    <source>
        <dbReference type="PIRSR" id="PIRSR606539-3"/>
    </source>
</evidence>
<feature type="binding site" evidence="17">
    <location>
        <position position="930"/>
    </location>
    <ligand>
        <name>ATP</name>
        <dbReference type="ChEBI" id="CHEBI:30616"/>
    </ligand>
</feature>
<evidence type="ECO:0000313" key="25">
    <source>
        <dbReference type="EMBL" id="OAA67984.1"/>
    </source>
</evidence>
<dbReference type="InterPro" id="IPR032630">
    <property type="entry name" value="P_typ_ATPase_c"/>
</dbReference>
<dbReference type="CDD" id="cd02073">
    <property type="entry name" value="P-type_ATPase_APLT_Dnf-like"/>
    <property type="match status" value="1"/>
</dbReference>
<feature type="binding site" evidence="17">
    <location>
        <position position="657"/>
    </location>
    <ligand>
        <name>ATP</name>
        <dbReference type="ChEBI" id="CHEBI:30616"/>
    </ligand>
</feature>
<dbReference type="GO" id="GO:0090555">
    <property type="term" value="F:phosphatidylethanolamine flippase activity"/>
    <property type="evidence" value="ECO:0007669"/>
    <property type="project" value="EnsemblFungi"/>
</dbReference>
<evidence type="ECO:0000256" key="7">
    <source>
        <dbReference type="ARBA" id="ARBA00022840"/>
    </source>
</evidence>
<feature type="binding site" evidence="17">
    <location>
        <position position="1024"/>
    </location>
    <ligand>
        <name>ATP</name>
        <dbReference type="ChEBI" id="CHEBI:30616"/>
    </ligand>
</feature>
<dbReference type="SUPFAM" id="SSF56784">
    <property type="entry name" value="HAD-like"/>
    <property type="match status" value="1"/>
</dbReference>
<dbReference type="InterPro" id="IPR032631">
    <property type="entry name" value="P-type_ATPase_N"/>
</dbReference>
<feature type="transmembrane region" description="Helical" evidence="19">
    <location>
        <begin position="537"/>
        <end position="557"/>
    </location>
</feature>
<dbReference type="EC" id="7.6.2.1" evidence="19"/>
<evidence type="ECO:0000259" key="23">
    <source>
        <dbReference type="Pfam" id="PF16209"/>
    </source>
</evidence>
<feature type="binding site" evidence="17">
    <location>
        <position position="658"/>
    </location>
    <ligand>
        <name>ATP</name>
        <dbReference type="ChEBI" id="CHEBI:30616"/>
    </ligand>
</feature>
<evidence type="ECO:0000256" key="11">
    <source>
        <dbReference type="ARBA" id="ARBA00023034"/>
    </source>
</evidence>
<dbReference type="Gene3D" id="2.70.150.10">
    <property type="entry name" value="Calcium-transporting ATPase, cytoplasmic transduction domain A"/>
    <property type="match status" value="1"/>
</dbReference>
<feature type="binding site" evidence="17">
    <location>
        <position position="1054"/>
    </location>
    <ligand>
        <name>ATP</name>
        <dbReference type="ChEBI" id="CHEBI:30616"/>
    </ligand>
</feature>
<dbReference type="GO" id="GO:1990530">
    <property type="term" value="C:Cdc50p-Drs2p complex"/>
    <property type="evidence" value="ECO:0007669"/>
    <property type="project" value="EnsemblFungi"/>
</dbReference>
<keyword evidence="4 19" id="KW-0812">Transmembrane</keyword>
<keyword evidence="9 19" id="KW-1278">Translocase</keyword>
<dbReference type="FunFam" id="3.40.50.1000:FF:000010">
    <property type="entry name" value="Phospholipid-transporting ATPase"/>
    <property type="match status" value="1"/>
</dbReference>
<name>A0A167ZWL7_9HYPO</name>
<dbReference type="EMBL" id="AZHD01000001">
    <property type="protein sequence ID" value="OAA67984.1"/>
    <property type="molecule type" value="Genomic_DNA"/>
</dbReference>
<proteinExistence type="inferred from homology"/>
<feature type="binding site" evidence="17">
    <location>
        <position position="849"/>
    </location>
    <ligand>
        <name>ATP</name>
        <dbReference type="ChEBI" id="CHEBI:30616"/>
    </ligand>
</feature>
<evidence type="ECO:0000313" key="26">
    <source>
        <dbReference type="Proteomes" id="UP000076874"/>
    </source>
</evidence>
<keyword evidence="26" id="KW-1185">Reference proteome</keyword>
<dbReference type="InterPro" id="IPR023214">
    <property type="entry name" value="HAD_sf"/>
</dbReference>
<feature type="transmembrane region" description="Helical" evidence="19">
    <location>
        <begin position="1148"/>
        <end position="1165"/>
    </location>
</feature>
<dbReference type="GO" id="GO:0000287">
    <property type="term" value="F:magnesium ion binding"/>
    <property type="evidence" value="ECO:0007669"/>
    <property type="project" value="UniProtKB-UniRule"/>
</dbReference>
<evidence type="ECO:0000256" key="4">
    <source>
        <dbReference type="ARBA" id="ARBA00022692"/>
    </source>
</evidence>
<feature type="coiled-coil region" evidence="20">
    <location>
        <begin position="958"/>
        <end position="985"/>
    </location>
</feature>
<feature type="transmembrane region" description="Helical" evidence="19">
    <location>
        <begin position="595"/>
        <end position="614"/>
    </location>
</feature>
<gene>
    <name evidence="25" type="ORF">SPI_00179</name>
</gene>
<feature type="compositionally biased region" description="Basic and acidic residues" evidence="21">
    <location>
        <begin position="46"/>
        <end position="60"/>
    </location>
</feature>
<feature type="binding site" evidence="17">
    <location>
        <position position="816"/>
    </location>
    <ligand>
        <name>ATP</name>
        <dbReference type="ChEBI" id="CHEBI:30616"/>
    </ligand>
</feature>
<comment type="similarity">
    <text evidence="3 19">Belongs to the cation transport ATPase (P-type) (TC 3.A.3) family. Type IV subfamily.</text>
</comment>
<dbReference type="SUPFAM" id="SSF81660">
    <property type="entry name" value="Metal cation-transporting ATPase, ATP-binding domain N"/>
    <property type="match status" value="1"/>
</dbReference>
<evidence type="ECO:0000259" key="22">
    <source>
        <dbReference type="Pfam" id="PF00122"/>
    </source>
</evidence>
<comment type="subcellular location">
    <subcellularLocation>
        <location evidence="2">Golgi apparatus</location>
        <location evidence="2">trans-Golgi network membrane</location>
        <topology evidence="2">Multi-pass membrane protein</topology>
    </subcellularLocation>
    <subcellularLocation>
        <location evidence="19">Membrane</location>
        <topology evidence="19">Multi-pass membrane protein</topology>
    </subcellularLocation>
</comment>
<evidence type="ECO:0000256" key="16">
    <source>
        <dbReference type="PIRSR" id="PIRSR606539-1"/>
    </source>
</evidence>
<dbReference type="NCBIfam" id="TIGR01494">
    <property type="entry name" value="ATPase_P-type"/>
    <property type="match status" value="1"/>
</dbReference>
<feature type="transmembrane region" description="Helical" evidence="19">
    <location>
        <begin position="1228"/>
        <end position="1249"/>
    </location>
</feature>
<dbReference type="GO" id="GO:0032456">
    <property type="term" value="P:endocytic recycling"/>
    <property type="evidence" value="ECO:0007669"/>
    <property type="project" value="EnsemblFungi"/>
</dbReference>
<dbReference type="InterPro" id="IPR006539">
    <property type="entry name" value="P-type_ATPase_IV"/>
</dbReference>
<sequence>MAGRPPPAPSGGYSNARSNNDLLLDLDLDDQPVYSGGQRSALNDDELLRSYTIDHDDDTMPPRPSVSYDDFLGAGVTTHPSVKTSAPSSGLSAGTRSQPAAAAGASAGAGAGVGVSSSSSSSFQRPGGPYFTDADRQYSQTSVLGNYQRYADDSDDFPEDGQSYYQNGGQVLAGSPGTPGRSAARNRNSVLSLGGGLLGRAKNMLGMGPPGYSEMDLPLTEAAAGGQRVDAGGADQRQPGQQPSDRHPSRPFDMGNFKFGLGRGKPDPSTLGPRVIHLNNPPANAANKYVDNHVSTAKYNIVTFLPKFLFEQFSKYANIFFLFTAGLQQIPNLSPTNQYTTIGPLAVVLLVSAGKELVEDHRRKQADRSLNMSKARILRGSSFVETKWIDVAVGDIVRVESEEPFPADLVLLASSEPEGLCYIETANLDGETNLKIKQGLPETATMVSSNEVSRLNGRIRSEQPNSSLYTYEATLTMQAGGGEKELPLNPEQLLLRGATLRNTPWIHGVVVFTGHETKLMRNATAAPIKRTKVERQLNLLVLVLIGVLLVLSIICSVGDLIRRRNDARALSYLDLAPTNSASTVVGNFFKDMVTYWVLFSALVPISLFVTIELVKYWHAILINDDLDMYYDKTDTPANCRTSSLVEELGMVEYVFSDKTGTLTCNMMEFKQCSIAGIMYAEEVPEDRRPTGQDGAEAGIHDFKQLQKNLETHETAGAIDQFLSLLATCHTVIPERDEAKGGKIKYQAASPDEGALVEGAVSMGYRFTARKPRAVIVEAGGVEQEYELLAVCEFNSTRKRMSAIYRCPDGKIRCYCKGADTVILERLNDDNPHVEATLRHLEEYASEGLRTLCLAMREIPEPEFQQWQAIFEKAGTTIGGNRADELDKAAELIEHDFYLLGATAIEDRLQDGVPETIHTLQQAGIKVWVLTGDRQETAINIGMSCKLLSEDMMLLIVNEETAAATRDNLQKKLDAIRNQGEGLTLEMENLALVIDGKSLTYALERDLEKLFLDLAVICKAVICCRVSPLQKALVVKLVKKYQKQSILLAIGDGANDVSMIQAAHIGVGISGVEGLQAARSADVSVGQFRYLRKLLLVHGAWSYHRISKAILYSFYKNMTLYLTQFWYTFQNVFSGQVIYESWTLSFYNVFYTVLPPLAMGILDQFISARLLDRYPQLYGLGQRNTFFRVPVFLGWILTATYHSLILYIGSELFWYGDLMLSNGQIAGHWLWGTALYGTVLLTVLGKAALVTNNWTKYHVIAIPGSMAIWIAFIAVYGSVAPLVHVSTEYEGIVPRLYSSLVFWLQALVLSVLCLLRDFSWKYIKRMYQPETYHHIQEIQKYNIQDYRPRMEQFQKAIRKVRQVQRMRKQRGYAFSQADESQTRVLQAYDTTQHRGRYGEMASSRAQ</sequence>
<evidence type="ECO:0000256" key="21">
    <source>
        <dbReference type="SAM" id="MobiDB-lite"/>
    </source>
</evidence>
<evidence type="ECO:0000256" key="20">
    <source>
        <dbReference type="SAM" id="Coils"/>
    </source>
</evidence>
<dbReference type="SFLD" id="SFLDG00002">
    <property type="entry name" value="C1.7:_P-type_atpase_like"/>
    <property type="match status" value="1"/>
</dbReference>
<dbReference type="GO" id="GO:0070273">
    <property type="term" value="F:phosphatidylinositol-4-phosphate binding"/>
    <property type="evidence" value="ECO:0007669"/>
    <property type="project" value="EnsemblFungi"/>
</dbReference>
<dbReference type="GO" id="GO:0006897">
    <property type="term" value="P:endocytosis"/>
    <property type="evidence" value="ECO:0007669"/>
    <property type="project" value="EnsemblFungi"/>
</dbReference>
<evidence type="ECO:0000256" key="13">
    <source>
        <dbReference type="ARBA" id="ARBA00034036"/>
    </source>
</evidence>
<feature type="binding site" evidence="18">
    <location>
        <position position="1051"/>
    </location>
    <ligand>
        <name>Mg(2+)</name>
        <dbReference type="ChEBI" id="CHEBI:18420"/>
    </ligand>
</feature>
<protein>
    <recommendedName>
        <fullName evidence="19">Phospholipid-transporting ATPase</fullName>
        <ecNumber evidence="19">7.6.2.1</ecNumber>
    </recommendedName>
</protein>
<evidence type="ECO:0000256" key="15">
    <source>
        <dbReference type="ARBA" id="ARBA00051303"/>
    </source>
</evidence>
<keyword evidence="12 19" id="KW-0472">Membrane</keyword>
<evidence type="ECO:0000256" key="19">
    <source>
        <dbReference type="RuleBase" id="RU362033"/>
    </source>
</evidence>
<feature type="binding site" evidence="17">
    <location>
        <position position="1030"/>
    </location>
    <ligand>
        <name>ATP</name>
        <dbReference type="ChEBI" id="CHEBI:30616"/>
    </ligand>
</feature>
<evidence type="ECO:0000256" key="2">
    <source>
        <dbReference type="ARBA" id="ARBA00004166"/>
    </source>
</evidence>
<keyword evidence="7 17" id="KW-0067">ATP-binding</keyword>
<evidence type="ECO:0000256" key="6">
    <source>
        <dbReference type="ARBA" id="ARBA00022741"/>
    </source>
</evidence>
<feature type="domain" description="P-type ATPase A" evidence="22">
    <location>
        <begin position="370"/>
        <end position="448"/>
    </location>
</feature>
<dbReference type="InterPro" id="IPR036412">
    <property type="entry name" value="HAD-like_sf"/>
</dbReference>
<dbReference type="NCBIfam" id="TIGR01652">
    <property type="entry name" value="ATPase-Plipid"/>
    <property type="match status" value="1"/>
</dbReference>
<comment type="catalytic activity">
    <reaction evidence="13 19">
        <text>ATP + H2O + phospholipidSide 1 = ADP + phosphate + phospholipidSide 2.</text>
        <dbReference type="EC" id="7.6.2.1"/>
    </reaction>
</comment>
<evidence type="ECO:0000256" key="10">
    <source>
        <dbReference type="ARBA" id="ARBA00022989"/>
    </source>
</evidence>
<dbReference type="InterPro" id="IPR059000">
    <property type="entry name" value="ATPase_P-type_domA"/>
</dbReference>
<dbReference type="Proteomes" id="UP000076874">
    <property type="component" value="Unassembled WGS sequence"/>
</dbReference>
<evidence type="ECO:0000256" key="3">
    <source>
        <dbReference type="ARBA" id="ARBA00008109"/>
    </source>
</evidence>
<comment type="cofactor">
    <cofactor evidence="1 18">
        <name>Mg(2+)</name>
        <dbReference type="ChEBI" id="CHEBI:18420"/>
    </cofactor>
</comment>
<comment type="catalytic activity">
    <reaction evidence="15">
        <text>a 1,2-diacyl-sn-glycero-3-phospho-L-serine(out) + ATP + H2O = a 1,2-diacyl-sn-glycero-3-phospho-L-serine(in) + ADP + phosphate + H(+)</text>
        <dbReference type="Rhea" id="RHEA:38567"/>
        <dbReference type="ChEBI" id="CHEBI:15377"/>
        <dbReference type="ChEBI" id="CHEBI:15378"/>
        <dbReference type="ChEBI" id="CHEBI:30616"/>
        <dbReference type="ChEBI" id="CHEBI:43474"/>
        <dbReference type="ChEBI" id="CHEBI:57262"/>
        <dbReference type="ChEBI" id="CHEBI:456216"/>
    </reaction>
    <physiologicalReaction direction="left-to-right" evidence="15">
        <dbReference type="Rhea" id="RHEA:38568"/>
    </physiologicalReaction>
</comment>
<dbReference type="InterPro" id="IPR023299">
    <property type="entry name" value="ATPase_P-typ_cyto_dom_N"/>
</dbReference>
<feature type="binding site" evidence="18">
    <location>
        <position position="659"/>
    </location>
    <ligand>
        <name>Mg(2+)</name>
        <dbReference type="ChEBI" id="CHEBI:18420"/>
    </ligand>
</feature>
<feature type="binding site" evidence="18">
    <location>
        <position position="657"/>
    </location>
    <ligand>
        <name>Mg(2+)</name>
        <dbReference type="ChEBI" id="CHEBI:18420"/>
    </ligand>
</feature>
<comment type="catalytic activity">
    <reaction evidence="14">
        <text>a 1,2-diacyl-sn-glycero-3-phosphoethanolamine(out) + ATP + H2O = a 1,2-diacyl-sn-glycero-3-phosphoethanolamine(in) + ADP + phosphate + H(+)</text>
        <dbReference type="Rhea" id="RHEA:66132"/>
        <dbReference type="ChEBI" id="CHEBI:15377"/>
        <dbReference type="ChEBI" id="CHEBI:15378"/>
        <dbReference type="ChEBI" id="CHEBI:30616"/>
        <dbReference type="ChEBI" id="CHEBI:43474"/>
        <dbReference type="ChEBI" id="CHEBI:64612"/>
        <dbReference type="ChEBI" id="CHEBI:456216"/>
    </reaction>
    <physiologicalReaction direction="left-to-right" evidence="14">
        <dbReference type="Rhea" id="RHEA:66133"/>
    </physiologicalReaction>
</comment>
<dbReference type="InterPro" id="IPR008250">
    <property type="entry name" value="ATPase_P-typ_transduc_dom_A_sf"/>
</dbReference>
<evidence type="ECO:0000256" key="8">
    <source>
        <dbReference type="ARBA" id="ARBA00022842"/>
    </source>
</evidence>
<dbReference type="SUPFAM" id="SSF81665">
    <property type="entry name" value="Calcium ATPase, transmembrane domain M"/>
    <property type="match status" value="1"/>
</dbReference>
<dbReference type="STRING" id="1081102.A0A167ZWL7"/>
<dbReference type="SUPFAM" id="SSF81653">
    <property type="entry name" value="Calcium ATPase, transduction domain A"/>
    <property type="match status" value="1"/>
</dbReference>
<dbReference type="FunFam" id="2.70.150.10:FF:000026">
    <property type="entry name" value="Phospholipid-transporting ATPase"/>
    <property type="match status" value="1"/>
</dbReference>
<dbReference type="PANTHER" id="PTHR24092">
    <property type="entry name" value="PROBABLE PHOSPHOLIPID-TRANSPORTING ATPASE"/>
    <property type="match status" value="1"/>
</dbReference>
<dbReference type="InterPro" id="IPR023298">
    <property type="entry name" value="ATPase_P-typ_TM_dom_sf"/>
</dbReference>
<dbReference type="GO" id="GO:0005802">
    <property type="term" value="C:trans-Golgi network"/>
    <property type="evidence" value="ECO:0007669"/>
    <property type="project" value="EnsemblFungi"/>
</dbReference>
<evidence type="ECO:0000256" key="14">
    <source>
        <dbReference type="ARBA" id="ARBA00049128"/>
    </source>
</evidence>
<keyword evidence="10 19" id="KW-1133">Transmembrane helix</keyword>
<dbReference type="Pfam" id="PF16209">
    <property type="entry name" value="PhoLip_ATPase_N"/>
    <property type="match status" value="1"/>
</dbReference>